<keyword evidence="1" id="KW-1133">Transmembrane helix</keyword>
<sequence>MFKGLTILGIFIILLIGIGQIFLPALFANRLTAAMQTRLQTEQVVSKVEQSPAFMMLLGRFDTIDIKAENAALNKVQFDELDLHVNKAQLDLQQILFAQRFSIQNAEEISLKGVLSEQQLAAALSQKENKLQDVKVQVTPDRIHIQGGIPLLGKSISVTVEGRLIMDQNHILFRMEKVDIKNALLGKMGSNLFNDLVLVDLNKLPFDVRLTKVEQEDGKVIITADNHKNE</sequence>
<evidence type="ECO:0000256" key="1">
    <source>
        <dbReference type="SAM" id="Phobius"/>
    </source>
</evidence>
<keyword evidence="1" id="KW-0472">Membrane</keyword>
<proteinExistence type="predicted"/>
<dbReference type="Proteomes" id="UP000199662">
    <property type="component" value="Unassembled WGS sequence"/>
</dbReference>
<accession>A0A1H7CCM2</accession>
<protein>
    <recommendedName>
        <fullName evidence="4">DUF2993 domain-containing protein</fullName>
    </recommendedName>
</protein>
<dbReference type="Pfam" id="PF11209">
    <property type="entry name" value="LmeA"/>
    <property type="match status" value="1"/>
</dbReference>
<keyword evidence="3" id="KW-1185">Reference proteome</keyword>
<name>A0A1H7CCM2_9FIRM</name>
<evidence type="ECO:0008006" key="4">
    <source>
        <dbReference type="Google" id="ProtNLM"/>
    </source>
</evidence>
<evidence type="ECO:0000313" key="3">
    <source>
        <dbReference type="Proteomes" id="UP000199662"/>
    </source>
</evidence>
<organism evidence="2 3">
    <name type="scientific">Propionispira arboris</name>
    <dbReference type="NCBI Taxonomy" id="84035"/>
    <lineage>
        <taxon>Bacteria</taxon>
        <taxon>Bacillati</taxon>
        <taxon>Bacillota</taxon>
        <taxon>Negativicutes</taxon>
        <taxon>Selenomonadales</taxon>
        <taxon>Selenomonadaceae</taxon>
        <taxon>Propionispira</taxon>
    </lineage>
</organism>
<dbReference type="EMBL" id="FNZK01000021">
    <property type="protein sequence ID" value="SEJ87408.1"/>
    <property type="molecule type" value="Genomic_DNA"/>
</dbReference>
<gene>
    <name evidence="2" type="ORF">SAMN05660742_12114</name>
</gene>
<evidence type="ECO:0000313" key="2">
    <source>
        <dbReference type="EMBL" id="SEJ87408.1"/>
    </source>
</evidence>
<dbReference type="STRING" id="84035.SAMN05660742_12114"/>
<dbReference type="AlphaFoldDB" id="A0A1H7CCM2"/>
<keyword evidence="1" id="KW-0812">Transmembrane</keyword>
<reference evidence="2 3" key="1">
    <citation type="submission" date="2016-10" db="EMBL/GenBank/DDBJ databases">
        <authorList>
            <person name="de Groot N.N."/>
        </authorList>
    </citation>
    <scope>NUCLEOTIDE SEQUENCE [LARGE SCALE GENOMIC DNA]</scope>
    <source>
        <strain evidence="2 3">DSM 2179</strain>
    </source>
</reference>
<dbReference type="InterPro" id="IPR021373">
    <property type="entry name" value="DUF2993"/>
</dbReference>
<feature type="transmembrane region" description="Helical" evidence="1">
    <location>
        <begin position="6"/>
        <end position="28"/>
    </location>
</feature>